<reference evidence="1 2" key="1">
    <citation type="submission" date="2018-09" db="EMBL/GenBank/DDBJ databases">
        <title>Paenibacillus SK2017-BO5.</title>
        <authorList>
            <person name="Piskunova J.V."/>
            <person name="Dubiley S.A."/>
            <person name="Severinov K.V."/>
        </authorList>
    </citation>
    <scope>NUCLEOTIDE SEQUENCE [LARGE SCALE GENOMIC DNA]</scope>
    <source>
        <strain evidence="1 2">BO5</strain>
    </source>
</reference>
<proteinExistence type="predicted"/>
<gene>
    <name evidence="1" type="ORF">DQX05_07170</name>
</gene>
<dbReference type="OrthoDB" id="6903468at2"/>
<name>A0A3A3GMC8_PANTH</name>
<sequence>MLSLDYIWNAVHGDLFFEKIFASDIDWDEQLDRRDTGEFDENWTMNHDIVQNAAEARRFPDSEIDKLREFAFKKVFAITQNPDLAGYVSDDFGLIGEAVQKHAATPWIRGMIKDYIEGTFPISSRVDENGTDE</sequence>
<dbReference type="AlphaFoldDB" id="A0A3A3GMC8"/>
<evidence type="ECO:0000313" key="2">
    <source>
        <dbReference type="Proteomes" id="UP000266177"/>
    </source>
</evidence>
<protein>
    <submittedName>
        <fullName evidence="1">Uncharacterized protein</fullName>
    </submittedName>
</protein>
<dbReference type="RefSeq" id="WP_119792195.1">
    <property type="nucleotide sequence ID" value="NZ_QYZD01000004.1"/>
</dbReference>
<dbReference type="Proteomes" id="UP000266177">
    <property type="component" value="Unassembled WGS sequence"/>
</dbReference>
<comment type="caution">
    <text evidence="1">The sequence shown here is derived from an EMBL/GenBank/DDBJ whole genome shotgun (WGS) entry which is preliminary data.</text>
</comment>
<organism evidence="1 2">
    <name type="scientific">Paenibacillus thiaminolyticus</name>
    <name type="common">Bacillus thiaminolyticus</name>
    <dbReference type="NCBI Taxonomy" id="49283"/>
    <lineage>
        <taxon>Bacteria</taxon>
        <taxon>Bacillati</taxon>
        <taxon>Bacillota</taxon>
        <taxon>Bacilli</taxon>
        <taxon>Bacillales</taxon>
        <taxon>Paenibacillaceae</taxon>
        <taxon>Paenibacillus</taxon>
    </lineage>
</organism>
<dbReference type="EMBL" id="QYZD01000004">
    <property type="protein sequence ID" value="RJG25224.1"/>
    <property type="molecule type" value="Genomic_DNA"/>
</dbReference>
<accession>A0A3A3GMC8</accession>
<evidence type="ECO:0000313" key="1">
    <source>
        <dbReference type="EMBL" id="RJG25224.1"/>
    </source>
</evidence>